<dbReference type="PRINTS" id="PR00364">
    <property type="entry name" value="DISEASERSIST"/>
</dbReference>
<dbReference type="PANTHER" id="PTHR46082">
    <property type="entry name" value="ATP/GTP-BINDING PROTEIN-RELATED"/>
    <property type="match status" value="1"/>
</dbReference>
<dbReference type="RefSeq" id="WP_213007691.1">
    <property type="nucleotide sequence ID" value="NZ_BOQN01000049.1"/>
</dbReference>
<dbReference type="Gene3D" id="1.25.40.10">
    <property type="entry name" value="Tetratricopeptide repeat domain"/>
    <property type="match status" value="2"/>
</dbReference>
<evidence type="ECO:0000313" key="3">
    <source>
        <dbReference type="EMBL" id="GIM91810.1"/>
    </source>
</evidence>
<evidence type="ECO:0000259" key="1">
    <source>
        <dbReference type="Pfam" id="PF00931"/>
    </source>
</evidence>
<dbReference type="InterPro" id="IPR011990">
    <property type="entry name" value="TPR-like_helical_dom_sf"/>
</dbReference>
<protein>
    <recommendedName>
        <fullName evidence="5">Tetratricopeptide repeat protein</fullName>
    </recommendedName>
</protein>
<gene>
    <name evidence="3" type="ORF">Ato02nite_036030</name>
</gene>
<name>A0A919TCC6_9ACTN</name>
<dbReference type="PANTHER" id="PTHR46082:SF6">
    <property type="entry name" value="AAA+ ATPASE DOMAIN-CONTAINING PROTEIN-RELATED"/>
    <property type="match status" value="1"/>
</dbReference>
<keyword evidence="4" id="KW-1185">Reference proteome</keyword>
<dbReference type="Pfam" id="PF13424">
    <property type="entry name" value="TPR_12"/>
    <property type="match status" value="2"/>
</dbReference>
<evidence type="ECO:0008006" key="5">
    <source>
        <dbReference type="Google" id="ProtNLM"/>
    </source>
</evidence>
<dbReference type="Pfam" id="PF00931">
    <property type="entry name" value="NB-ARC"/>
    <property type="match status" value="1"/>
</dbReference>
<accession>A0A919TCC6</accession>
<dbReference type="InterPro" id="IPR025139">
    <property type="entry name" value="DUF4062"/>
</dbReference>
<dbReference type="EMBL" id="BOQN01000049">
    <property type="protein sequence ID" value="GIM91810.1"/>
    <property type="molecule type" value="Genomic_DNA"/>
</dbReference>
<dbReference type="SUPFAM" id="SSF48452">
    <property type="entry name" value="TPR-like"/>
    <property type="match status" value="2"/>
</dbReference>
<dbReference type="AlphaFoldDB" id="A0A919TCC6"/>
<dbReference type="NCBIfam" id="NF040586">
    <property type="entry name" value="FxSxx_TPR"/>
    <property type="match status" value="1"/>
</dbReference>
<proteinExistence type="predicted"/>
<evidence type="ECO:0000313" key="4">
    <source>
        <dbReference type="Proteomes" id="UP000677082"/>
    </source>
</evidence>
<dbReference type="SUPFAM" id="SSF52540">
    <property type="entry name" value="P-loop containing nucleoside triphosphate hydrolases"/>
    <property type="match status" value="1"/>
</dbReference>
<dbReference type="GO" id="GO:0043531">
    <property type="term" value="F:ADP binding"/>
    <property type="evidence" value="ECO:0007669"/>
    <property type="project" value="InterPro"/>
</dbReference>
<sequence>MARSTPRTVFLSHTGELRRLPATRSFVAAAESAVNRAGDAVSDMAYFAARDDKPAQVCRDKVAEADVYVLIAGFRYGSPVRDEPEHSYTELEFATATELGLHRLVFLLSEKTEGSRELLVDREFGDRQEAFRSRLTESGVVVREVSTPQELETAILQALSELPRSRSAAMPVGGIWNVPARPSRFTGRGELLARLESALTGGGPAVVQAIQGMGGVGKTTTAIEYAHRHASDYDVVWWVSSEDPSLIPDQLATLARALGLPAGSSPAQLLGTLLHRDRWLLIFDNAESPQDLRQFLPGGPGHVLITSRSPDWDGLAEPVKVDVFSRAESVAMLCTRLPDLSAVDAERLAGVLGDLPLAVEQAVGLLSESDLDLATYLRLIEERSTDLLDELPPGWIYPRSIAASWTVAFDRLAAAHPEALLLLTLIAWLAPEPVPRALLANRPDLLPEPLPAVVGNSLKLAGLLRVLRRRGLLRTEPDSVLLHRVPAMLLRARTRSKGDWPSVAATVVHGAMPGDPWMNPPIWPAWRRLLPHALAVTDPARPLDRIPPEEFELLLGRIAAYLHTRGDPQIAVPIFERFYRLRSARLGPDDVRTLRATGDLVSVLTSVNELSRALELGEDLLARSRALRGDDDQETLRTMNILAICLRKMGEHERSREMRIDLLARLRRLRGDDHPNTLSTASDHGAELWRLRDFAGALHLHQDTLARSRRVLGDDHLQTLTSVTWVAFALHHLGDVQDAIDLYEDTLERRRRLLGDSHPDTLSTMQHLAGAYRDLGNRERARELEESRMRLLAS</sequence>
<organism evidence="3 4">
    <name type="scientific">Paractinoplanes toevensis</name>
    <dbReference type="NCBI Taxonomy" id="571911"/>
    <lineage>
        <taxon>Bacteria</taxon>
        <taxon>Bacillati</taxon>
        <taxon>Actinomycetota</taxon>
        <taxon>Actinomycetes</taxon>
        <taxon>Micromonosporales</taxon>
        <taxon>Micromonosporaceae</taxon>
        <taxon>Paractinoplanes</taxon>
    </lineage>
</organism>
<dbReference type="InterPro" id="IPR002182">
    <property type="entry name" value="NB-ARC"/>
</dbReference>
<dbReference type="Proteomes" id="UP000677082">
    <property type="component" value="Unassembled WGS sequence"/>
</dbReference>
<dbReference type="Pfam" id="PF13271">
    <property type="entry name" value="DUF4062"/>
    <property type="match status" value="1"/>
</dbReference>
<dbReference type="Gene3D" id="3.40.50.300">
    <property type="entry name" value="P-loop containing nucleotide triphosphate hydrolases"/>
    <property type="match status" value="1"/>
</dbReference>
<reference evidence="3 4" key="1">
    <citation type="submission" date="2021-03" db="EMBL/GenBank/DDBJ databases">
        <title>Whole genome shotgun sequence of Actinoplanes toevensis NBRC 105298.</title>
        <authorList>
            <person name="Komaki H."/>
            <person name="Tamura T."/>
        </authorList>
    </citation>
    <scope>NUCLEOTIDE SEQUENCE [LARGE SCALE GENOMIC DNA]</scope>
    <source>
        <strain evidence="3 4">NBRC 105298</strain>
    </source>
</reference>
<dbReference type="InterPro" id="IPR053137">
    <property type="entry name" value="NLR-like"/>
</dbReference>
<comment type="caution">
    <text evidence="3">The sequence shown here is derived from an EMBL/GenBank/DDBJ whole genome shotgun (WGS) entry which is preliminary data.</text>
</comment>
<evidence type="ECO:0000259" key="2">
    <source>
        <dbReference type="Pfam" id="PF13271"/>
    </source>
</evidence>
<dbReference type="InterPro" id="IPR027417">
    <property type="entry name" value="P-loop_NTPase"/>
</dbReference>
<feature type="domain" description="DUF4062" evidence="2">
    <location>
        <begin position="9"/>
        <end position="96"/>
    </location>
</feature>
<feature type="domain" description="NB-ARC" evidence="1">
    <location>
        <begin position="194"/>
        <end position="312"/>
    </location>
</feature>